<evidence type="ECO:0000256" key="6">
    <source>
        <dbReference type="ARBA" id="ARBA00023136"/>
    </source>
</evidence>
<feature type="transmembrane region" description="Helical" evidence="7">
    <location>
        <begin position="219"/>
        <end position="242"/>
    </location>
</feature>
<comment type="subcellular location">
    <subcellularLocation>
        <location evidence="1 7">Cell membrane</location>
        <topology evidence="1 7">Multi-pass membrane protein</topology>
    </subcellularLocation>
</comment>
<accession>A0A545SY92</accession>
<keyword evidence="4 7" id="KW-0812">Transmembrane</keyword>
<dbReference type="AlphaFoldDB" id="A0A545SY92"/>
<proteinExistence type="inferred from homology"/>
<feature type="transmembrane region" description="Helical" evidence="7">
    <location>
        <begin position="179"/>
        <end position="207"/>
    </location>
</feature>
<dbReference type="OrthoDB" id="9807748at2"/>
<keyword evidence="3 7" id="KW-1003">Cell membrane</keyword>
<dbReference type="GO" id="GO:0005886">
    <property type="term" value="C:plasma membrane"/>
    <property type="evidence" value="ECO:0007669"/>
    <property type="project" value="UniProtKB-SubCell"/>
</dbReference>
<dbReference type="Pfam" id="PF01311">
    <property type="entry name" value="Bac_export_1"/>
    <property type="match status" value="1"/>
</dbReference>
<evidence type="ECO:0000256" key="2">
    <source>
        <dbReference type="ARBA" id="ARBA00009772"/>
    </source>
</evidence>
<gene>
    <name evidence="8" type="ORF">FKG94_22535</name>
</gene>
<dbReference type="Proteomes" id="UP000319732">
    <property type="component" value="Unassembled WGS sequence"/>
</dbReference>
<evidence type="ECO:0000313" key="9">
    <source>
        <dbReference type="Proteomes" id="UP000319732"/>
    </source>
</evidence>
<feature type="transmembrane region" description="Helical" evidence="7">
    <location>
        <begin position="16"/>
        <end position="34"/>
    </location>
</feature>
<dbReference type="NCBIfam" id="TIGR01401">
    <property type="entry name" value="fliR_like_III"/>
    <property type="match status" value="1"/>
</dbReference>
<sequence length="267" mass="29328">MVVNGFFSAFSEVESALLALALSWPRIMVILWIFPSLTEAVISTAVRSAVAISLSLIAAPVVYEDLPSQGISLGVGLAIIVKEVFIGLLIGFMIALPFWTAITIGFLIDTQRGAFMASLISPFFRGRVSPLGTLLAQALTVLFFSSGGFLVLLDSLYQSYVFWPVPAFFPHMNSGDFSYFVHAFGTILYFTVFLAAPVVLILFLIDLSMGLINRFVPQLNVFFLSLPIKGALAIFIMLIYIMTLIDYFGKKFIAIPIIFSELGAMFQ</sequence>
<evidence type="ECO:0000256" key="7">
    <source>
        <dbReference type="RuleBase" id="RU362072"/>
    </source>
</evidence>
<dbReference type="PANTHER" id="PTHR30065:SF1">
    <property type="entry name" value="SURFACE PRESENTATION OF ANTIGENS PROTEIN SPAR"/>
    <property type="match status" value="1"/>
</dbReference>
<feature type="transmembrane region" description="Helical" evidence="7">
    <location>
        <begin position="46"/>
        <end position="64"/>
    </location>
</feature>
<keyword evidence="5 7" id="KW-1133">Transmembrane helix</keyword>
<feature type="transmembrane region" description="Helical" evidence="7">
    <location>
        <begin position="84"/>
        <end position="108"/>
    </location>
</feature>
<evidence type="ECO:0000256" key="1">
    <source>
        <dbReference type="ARBA" id="ARBA00004651"/>
    </source>
</evidence>
<dbReference type="PRINTS" id="PR00953">
    <property type="entry name" value="TYPE3IMRPROT"/>
</dbReference>
<evidence type="ECO:0000256" key="5">
    <source>
        <dbReference type="ARBA" id="ARBA00022989"/>
    </source>
</evidence>
<dbReference type="EMBL" id="VHSG01000026">
    <property type="protein sequence ID" value="TQV69932.1"/>
    <property type="molecule type" value="Genomic_DNA"/>
</dbReference>
<protein>
    <submittedName>
        <fullName evidence="8">EscT/YscT/HrcT family type III secretion system export apparatus protein</fullName>
    </submittedName>
</protein>
<dbReference type="GO" id="GO:0006605">
    <property type="term" value="P:protein targeting"/>
    <property type="evidence" value="ECO:0007669"/>
    <property type="project" value="UniProtKB-UniRule"/>
</dbReference>
<reference evidence="8 9" key="1">
    <citation type="submission" date="2019-06" db="EMBL/GenBank/DDBJ databases">
        <title>Whole genome sequence for Cellvibrionaceae sp. R142.</title>
        <authorList>
            <person name="Wang G."/>
        </authorList>
    </citation>
    <scope>NUCLEOTIDE SEQUENCE [LARGE SCALE GENOMIC DNA]</scope>
    <source>
        <strain evidence="8 9">R142</strain>
    </source>
</reference>
<evidence type="ECO:0000256" key="3">
    <source>
        <dbReference type="ARBA" id="ARBA00022475"/>
    </source>
</evidence>
<dbReference type="InterPro" id="IPR006304">
    <property type="entry name" value="T3SS_SpaR/YscT"/>
</dbReference>
<comment type="similarity">
    <text evidence="2 7">Belongs to the FliR/MopE/SpaR family.</text>
</comment>
<evidence type="ECO:0000256" key="4">
    <source>
        <dbReference type="ARBA" id="ARBA00022692"/>
    </source>
</evidence>
<keyword evidence="6 7" id="KW-0472">Membrane</keyword>
<organism evidence="8 9">
    <name type="scientific">Exilibacterium tricleocarpae</name>
    <dbReference type="NCBI Taxonomy" id="2591008"/>
    <lineage>
        <taxon>Bacteria</taxon>
        <taxon>Pseudomonadati</taxon>
        <taxon>Pseudomonadota</taxon>
        <taxon>Gammaproteobacteria</taxon>
        <taxon>Cellvibrionales</taxon>
        <taxon>Cellvibrionaceae</taxon>
        <taxon>Exilibacterium</taxon>
    </lineage>
</organism>
<dbReference type="InterPro" id="IPR002010">
    <property type="entry name" value="T3SS_IM_R"/>
</dbReference>
<keyword evidence="9" id="KW-1185">Reference proteome</keyword>
<dbReference type="PANTHER" id="PTHR30065">
    <property type="entry name" value="FLAGELLAR BIOSYNTHETIC PROTEIN FLIR"/>
    <property type="match status" value="1"/>
</dbReference>
<feature type="transmembrane region" description="Helical" evidence="7">
    <location>
        <begin position="128"/>
        <end position="153"/>
    </location>
</feature>
<evidence type="ECO:0000313" key="8">
    <source>
        <dbReference type="EMBL" id="TQV69932.1"/>
    </source>
</evidence>
<name>A0A545SY92_9GAMM</name>
<comment type="caution">
    <text evidence="8">The sequence shown here is derived from an EMBL/GenBank/DDBJ whole genome shotgun (WGS) entry which is preliminary data.</text>
</comment>